<evidence type="ECO:0000256" key="5">
    <source>
        <dbReference type="ARBA" id="ARBA00035013"/>
    </source>
</evidence>
<dbReference type="PANTHER" id="PTHR31136:SF5">
    <property type="entry name" value="2-OXOADIPATE DIOXYGENASE_DECARBOXYLASE, CHLOROPLASTIC"/>
    <property type="match status" value="1"/>
</dbReference>
<evidence type="ECO:0000256" key="7">
    <source>
        <dbReference type="ARBA" id="ARBA00035045"/>
    </source>
</evidence>
<dbReference type="GO" id="GO:0051213">
    <property type="term" value="F:dioxygenase activity"/>
    <property type="evidence" value="ECO:0007669"/>
    <property type="project" value="UniProtKB-KW"/>
</dbReference>
<comment type="similarity">
    <text evidence="5">Belongs to the 2-oxoadipate dioxygenase/decarboxylase family.</text>
</comment>
<keyword evidence="4" id="KW-0408">Iron</keyword>
<comment type="cofactor">
    <cofactor evidence="1">
        <name>Fe(2+)</name>
        <dbReference type="ChEBI" id="CHEBI:29033"/>
    </cofactor>
</comment>
<evidence type="ECO:0000256" key="8">
    <source>
        <dbReference type="SAM" id="MobiDB-lite"/>
    </source>
</evidence>
<protein>
    <recommendedName>
        <fullName evidence="6">2-oxoadipate dioxygenase/decarboxylase</fullName>
        <ecNumber evidence="6">1.13.11.93</ecNumber>
    </recommendedName>
    <alternativeName>
        <fullName evidence="7">2-hydroxyglutarate synthase</fullName>
    </alternativeName>
</protein>
<feature type="region of interest" description="Disordered" evidence="8">
    <location>
        <begin position="240"/>
        <end position="308"/>
    </location>
</feature>
<evidence type="ECO:0000313" key="10">
    <source>
        <dbReference type="Proteomes" id="UP000002009"/>
    </source>
</evidence>
<dbReference type="Proteomes" id="UP000002009">
    <property type="component" value="Chromosome 9"/>
</dbReference>
<sequence>MAFMLGMAAQVRARETVDGYVETYMRRNPAARKALEAVVMQLTERSDHLRFDHLGFVAFGGMDGPGYKPIADVFTGLGWQERDTFELENGLVTARWYQPPSVDFPMVVVRELRVDRFGEECVEVCEKYVDDANDAGEETTRAAALTGGTPWRIEPGEDDLEVLGYYSPLLAWHLTHGYAAHAVAASVSGLTKSRSSGLAKSGERAETHWHVAGANATVEDVRAVLERHGARMEDPAVVMSSDGSMRRVSTRGDEERPWGQSGWGGVHSERRSGSMATRTTSREPMATRTTSREPMRRKTMTTGTLRDG</sequence>
<dbReference type="OrthoDB" id="1908993at2759"/>
<dbReference type="FunCoup" id="C1ECP4">
    <property type="interactions" value="51"/>
</dbReference>
<dbReference type="GeneID" id="8246224"/>
<dbReference type="Gene3D" id="3.10.180.50">
    <property type="match status" value="1"/>
</dbReference>
<proteinExistence type="inferred from homology"/>
<organism evidence="9 10">
    <name type="scientific">Micromonas commoda (strain RCC299 / NOUM17 / CCMP2709)</name>
    <name type="common">Picoplanktonic green alga</name>
    <dbReference type="NCBI Taxonomy" id="296587"/>
    <lineage>
        <taxon>Eukaryota</taxon>
        <taxon>Viridiplantae</taxon>
        <taxon>Chlorophyta</taxon>
        <taxon>Mamiellophyceae</taxon>
        <taxon>Mamiellales</taxon>
        <taxon>Mamiellaceae</taxon>
        <taxon>Micromonas</taxon>
    </lineage>
</organism>
<evidence type="ECO:0000256" key="3">
    <source>
        <dbReference type="ARBA" id="ARBA00023002"/>
    </source>
</evidence>
<dbReference type="KEGG" id="mis:MICPUN_61490"/>
<accession>C1ECP4</accession>
<keyword evidence="3" id="KW-0560">Oxidoreductase</keyword>
<dbReference type="InParanoid" id="C1ECP4"/>
<dbReference type="EMBL" id="CP001329">
    <property type="protein sequence ID" value="ACO65940.1"/>
    <property type="molecule type" value="Genomic_DNA"/>
</dbReference>
<dbReference type="AlphaFoldDB" id="C1ECP4"/>
<dbReference type="EC" id="1.13.11.93" evidence="6"/>
<evidence type="ECO:0000313" key="9">
    <source>
        <dbReference type="EMBL" id="ACO65940.1"/>
    </source>
</evidence>
<reference evidence="9 10" key="1">
    <citation type="journal article" date="2009" name="Science">
        <title>Green evolution and dynamic adaptations revealed by genomes of the marine picoeukaryotes Micromonas.</title>
        <authorList>
            <person name="Worden A.Z."/>
            <person name="Lee J.H."/>
            <person name="Mock T."/>
            <person name="Rouze P."/>
            <person name="Simmons M.P."/>
            <person name="Aerts A.L."/>
            <person name="Allen A.E."/>
            <person name="Cuvelier M.L."/>
            <person name="Derelle E."/>
            <person name="Everett M.V."/>
            <person name="Foulon E."/>
            <person name="Grimwood J."/>
            <person name="Gundlach H."/>
            <person name="Henrissat B."/>
            <person name="Napoli C."/>
            <person name="McDonald S.M."/>
            <person name="Parker M.S."/>
            <person name="Rombauts S."/>
            <person name="Salamov A."/>
            <person name="Von Dassow P."/>
            <person name="Badger J.H."/>
            <person name="Coutinho P.M."/>
            <person name="Demir E."/>
            <person name="Dubchak I."/>
            <person name="Gentemann C."/>
            <person name="Eikrem W."/>
            <person name="Gready J.E."/>
            <person name="John U."/>
            <person name="Lanier W."/>
            <person name="Lindquist E.A."/>
            <person name="Lucas S."/>
            <person name="Mayer K.F."/>
            <person name="Moreau H."/>
            <person name="Not F."/>
            <person name="Otillar R."/>
            <person name="Panaud O."/>
            <person name="Pangilinan J."/>
            <person name="Paulsen I."/>
            <person name="Piegu B."/>
            <person name="Poliakov A."/>
            <person name="Robbens S."/>
            <person name="Schmutz J."/>
            <person name="Toulza E."/>
            <person name="Wyss T."/>
            <person name="Zelensky A."/>
            <person name="Zhou K."/>
            <person name="Armbrust E.V."/>
            <person name="Bhattacharya D."/>
            <person name="Goodenough U.W."/>
            <person name="Van de Peer Y."/>
            <person name="Grigoriev I.V."/>
        </authorList>
    </citation>
    <scope>NUCLEOTIDE SEQUENCE [LARGE SCALE GENOMIC DNA]</scope>
    <source>
        <strain evidence="10">RCC299 / NOUM17</strain>
    </source>
</reference>
<dbReference type="InterPro" id="IPR009770">
    <property type="entry name" value="HGLS"/>
</dbReference>
<dbReference type="SMART" id="SM01150">
    <property type="entry name" value="DUF1338"/>
    <property type="match status" value="1"/>
</dbReference>
<evidence type="ECO:0000256" key="1">
    <source>
        <dbReference type="ARBA" id="ARBA00001954"/>
    </source>
</evidence>
<gene>
    <name evidence="9" type="ORF">MICPUN_61490</name>
</gene>
<keyword evidence="10" id="KW-1185">Reference proteome</keyword>
<name>C1ECP4_MICCC</name>
<evidence type="ECO:0000256" key="2">
    <source>
        <dbReference type="ARBA" id="ARBA00022964"/>
    </source>
</evidence>
<keyword evidence="2" id="KW-0223">Dioxygenase</keyword>
<dbReference type="RefSeq" id="XP_002504682.1">
    <property type="nucleotide sequence ID" value="XM_002504636.1"/>
</dbReference>
<evidence type="ECO:0000256" key="6">
    <source>
        <dbReference type="ARBA" id="ARBA00035023"/>
    </source>
</evidence>
<evidence type="ECO:0000256" key="4">
    <source>
        <dbReference type="ARBA" id="ARBA00023004"/>
    </source>
</evidence>
<dbReference type="PANTHER" id="PTHR31136">
    <property type="entry name" value="DUF1338 DOMAIN-CONTAINING PROTEIN"/>
    <property type="match status" value="1"/>
</dbReference>